<keyword evidence="3" id="KW-1185">Reference proteome</keyword>
<feature type="transmembrane region" description="Helical" evidence="1">
    <location>
        <begin position="12"/>
        <end position="31"/>
    </location>
</feature>
<protein>
    <recommendedName>
        <fullName evidence="4">DUF304 domain-containing protein</fullName>
    </recommendedName>
</protein>
<name>A0ABW8KSU6_9GAMM</name>
<evidence type="ECO:0000256" key="1">
    <source>
        <dbReference type="SAM" id="Phobius"/>
    </source>
</evidence>
<reference evidence="2 3" key="1">
    <citation type="submission" date="2024-11" db="EMBL/GenBank/DDBJ databases">
        <title>The Natural Products Discovery Center: Release of the First 8490 Sequenced Strains for Exploring Actinobacteria Biosynthetic Diversity.</title>
        <authorList>
            <person name="Kalkreuter E."/>
            <person name="Kautsar S.A."/>
            <person name="Yang D."/>
            <person name="Bader C.D."/>
            <person name="Teijaro C.N."/>
            <person name="Fluegel L."/>
            <person name="Davis C.M."/>
            <person name="Simpson J.R."/>
            <person name="Lauterbach L."/>
            <person name="Steele A.D."/>
            <person name="Gui C."/>
            <person name="Meng S."/>
            <person name="Li G."/>
            <person name="Viehrig K."/>
            <person name="Ye F."/>
            <person name="Su P."/>
            <person name="Kiefer A.F."/>
            <person name="Nichols A."/>
            <person name="Cepeda A.J."/>
            <person name="Yan W."/>
            <person name="Fan B."/>
            <person name="Jiang Y."/>
            <person name="Adhikari A."/>
            <person name="Zheng C.-J."/>
            <person name="Schuster L."/>
            <person name="Cowan T.M."/>
            <person name="Smanski M.J."/>
            <person name="Chevrette M.G."/>
            <person name="De Carvalho L.P.S."/>
            <person name="Shen B."/>
        </authorList>
    </citation>
    <scope>NUCLEOTIDE SEQUENCE [LARGE SCALE GENOMIC DNA]</scope>
    <source>
        <strain evidence="2 3">NPDC078403</strain>
    </source>
</reference>
<feature type="transmembrane region" description="Helical" evidence="1">
    <location>
        <begin position="37"/>
        <end position="57"/>
    </location>
</feature>
<dbReference type="Proteomes" id="UP001620262">
    <property type="component" value="Unassembled WGS sequence"/>
</dbReference>
<keyword evidence="1" id="KW-0472">Membrane</keyword>
<evidence type="ECO:0008006" key="4">
    <source>
        <dbReference type="Google" id="ProtNLM"/>
    </source>
</evidence>
<sequence length="143" mass="16528">MNAIKLSPNWLLQLVMILTLCAVAFLLTIMFAVNQTFLALIIVPVIFIISILSIANLRFMHCYKAGIYYSQGLSKKYINADEIVDIQFNSLKLLTVLSVSLENNKVIHFYNWQFDEQAQQSIRCWYSKKKNRCNNSQHTECNA</sequence>
<keyword evidence="1" id="KW-1133">Transmembrane helix</keyword>
<evidence type="ECO:0000313" key="2">
    <source>
        <dbReference type="EMBL" id="MFK3862902.1"/>
    </source>
</evidence>
<evidence type="ECO:0000313" key="3">
    <source>
        <dbReference type="Proteomes" id="UP001620262"/>
    </source>
</evidence>
<comment type="caution">
    <text evidence="2">The sequence shown here is derived from an EMBL/GenBank/DDBJ whole genome shotgun (WGS) entry which is preliminary data.</text>
</comment>
<dbReference type="RefSeq" id="WP_182760941.1">
    <property type="nucleotide sequence ID" value="NZ_JBJDOT010000003.1"/>
</dbReference>
<proteinExistence type="predicted"/>
<accession>A0ABW8KSU6</accession>
<keyword evidence="1" id="KW-0812">Transmembrane</keyword>
<gene>
    <name evidence="2" type="ORF">ACI2JU_03315</name>
</gene>
<organism evidence="2 3">
    <name type="scientific">Pseudoalteromonas rhizosphaerae</name>
    <dbReference type="NCBI Taxonomy" id="2518973"/>
    <lineage>
        <taxon>Bacteria</taxon>
        <taxon>Pseudomonadati</taxon>
        <taxon>Pseudomonadota</taxon>
        <taxon>Gammaproteobacteria</taxon>
        <taxon>Alteromonadales</taxon>
        <taxon>Pseudoalteromonadaceae</taxon>
        <taxon>Pseudoalteromonas</taxon>
    </lineage>
</organism>
<dbReference type="EMBL" id="JBJDOT010000003">
    <property type="protein sequence ID" value="MFK3862902.1"/>
    <property type="molecule type" value="Genomic_DNA"/>
</dbReference>